<name>A0A0B4FF60_METAF</name>
<dbReference type="Proteomes" id="UP000031186">
    <property type="component" value="Unassembled WGS sequence"/>
</dbReference>
<reference evidence="11 12" key="1">
    <citation type="journal article" date="2014" name="Proc. Natl. Acad. Sci. U.S.A.">
        <title>Trajectory and genomic determinants of fungal-pathogen speciation and host adaptation.</title>
        <authorList>
            <person name="Hu X."/>
            <person name="Xiao G."/>
            <person name="Zheng P."/>
            <person name="Shang Y."/>
            <person name="Su Y."/>
            <person name="Zhang X."/>
            <person name="Liu X."/>
            <person name="Zhan S."/>
            <person name="St Leger R.J."/>
            <person name="Wang C."/>
        </authorList>
    </citation>
    <scope>NUCLEOTIDE SEQUENCE [LARGE SCALE GENOMIC DNA]</scope>
    <source>
        <strain evidence="11 12">ARSEF 549</strain>
    </source>
</reference>
<dbReference type="InterPro" id="IPR000719">
    <property type="entry name" value="Prot_kinase_dom"/>
</dbReference>
<evidence type="ECO:0000256" key="9">
    <source>
        <dbReference type="ARBA" id="ARBA00048679"/>
    </source>
</evidence>
<dbReference type="Pfam" id="PF00069">
    <property type="entry name" value="Pkinase"/>
    <property type="match status" value="1"/>
</dbReference>
<evidence type="ECO:0000256" key="4">
    <source>
        <dbReference type="ARBA" id="ARBA00013948"/>
    </source>
</evidence>
<evidence type="ECO:0000256" key="8">
    <source>
        <dbReference type="ARBA" id="ARBA00047899"/>
    </source>
</evidence>
<dbReference type="GO" id="GO:0005634">
    <property type="term" value="C:nucleus"/>
    <property type="evidence" value="ECO:0007669"/>
    <property type="project" value="TreeGrafter"/>
</dbReference>
<feature type="domain" description="Protein kinase" evidence="10">
    <location>
        <begin position="1"/>
        <end position="229"/>
    </location>
</feature>
<evidence type="ECO:0000256" key="7">
    <source>
        <dbReference type="ARBA" id="ARBA00033194"/>
    </source>
</evidence>
<dbReference type="VEuPathDB" id="FungiDB:MAN_06650"/>
<evidence type="ECO:0000313" key="11">
    <source>
        <dbReference type="EMBL" id="KID64476.1"/>
    </source>
</evidence>
<dbReference type="HOGENOM" id="CLU_000288_31_4_1"/>
<dbReference type="EMBL" id="AZNF01000008">
    <property type="protein sequence ID" value="KID64476.1"/>
    <property type="molecule type" value="Genomic_DNA"/>
</dbReference>
<evidence type="ECO:0000256" key="3">
    <source>
        <dbReference type="ARBA" id="ARBA00012513"/>
    </source>
</evidence>
<dbReference type="EC" id="2.7.11.1" evidence="3"/>
<feature type="non-terminal residue" evidence="11">
    <location>
        <position position="1"/>
    </location>
</feature>
<dbReference type="InterPro" id="IPR011009">
    <property type="entry name" value="Kinase-like_dom_sf"/>
</dbReference>
<proteinExistence type="predicted"/>
<dbReference type="GO" id="GO:0005524">
    <property type="term" value="F:ATP binding"/>
    <property type="evidence" value="ECO:0007669"/>
    <property type="project" value="InterPro"/>
</dbReference>
<dbReference type="GO" id="GO:0044773">
    <property type="term" value="P:mitotic DNA damage checkpoint signaling"/>
    <property type="evidence" value="ECO:0007669"/>
    <property type="project" value="TreeGrafter"/>
</dbReference>
<dbReference type="PROSITE" id="PS50011">
    <property type="entry name" value="PROTEIN_KINASE_DOM"/>
    <property type="match status" value="1"/>
</dbReference>
<dbReference type="Gene3D" id="1.10.510.10">
    <property type="entry name" value="Transferase(Phosphotransferase) domain 1"/>
    <property type="match status" value="1"/>
</dbReference>
<dbReference type="PROSITE" id="PS00109">
    <property type="entry name" value="PROTEIN_KINASE_TYR"/>
    <property type="match status" value="1"/>
</dbReference>
<comment type="caution">
    <text evidence="11">The sequence shown here is derived from an EMBL/GenBank/DDBJ whole genome shotgun (WGS) entry which is preliminary data.</text>
</comment>
<organism evidence="11 12">
    <name type="scientific">Metarhizium anisopliae (strain ARSEF 549)</name>
    <dbReference type="NCBI Taxonomy" id="3151832"/>
    <lineage>
        <taxon>Eukaryota</taxon>
        <taxon>Fungi</taxon>
        <taxon>Dikarya</taxon>
        <taxon>Ascomycota</taxon>
        <taxon>Pezizomycotina</taxon>
        <taxon>Sordariomycetes</taxon>
        <taxon>Hypocreomycetidae</taxon>
        <taxon>Hypocreales</taxon>
        <taxon>Clavicipitaceae</taxon>
        <taxon>Metarhizium</taxon>
    </lineage>
</organism>
<evidence type="ECO:0000256" key="1">
    <source>
        <dbReference type="ARBA" id="ARBA00003747"/>
    </source>
</evidence>
<dbReference type="PANTHER" id="PTHR44167">
    <property type="entry name" value="OVARIAN-SPECIFIC SERINE/THREONINE-PROTEIN KINASE LOK-RELATED"/>
    <property type="match status" value="1"/>
</dbReference>
<evidence type="ECO:0000256" key="6">
    <source>
        <dbReference type="ARBA" id="ARBA00030980"/>
    </source>
</evidence>
<comment type="function">
    <text evidence="1">Component of the EKC/KEOPS complex that is required for the formation of a threonylcarbamoyl group on adenosine at position 37 (t(6)A37) in tRNAs that read codons beginning with adenine. The complex is probably involved in the transfer of the threonylcarbamoyl moiety of threonylcarbamoyl-AMP (TC-AMP) to the N6 group of A37. BUD32 has ATPase activity in the context of the EKC/KEOPS complex and likely plays a supporting role to the catalytic subunit KAE1. The EKC/KEOPS complex also promotes both telomere uncapping and telomere elongation. The complex is required for efficient recruitment of transcriptional coactivators.</text>
</comment>
<keyword evidence="12" id="KW-1185">Reference proteome</keyword>
<dbReference type="CDD" id="cd00180">
    <property type="entry name" value="PKc"/>
    <property type="match status" value="1"/>
</dbReference>
<gene>
    <name evidence="11" type="ORF">MAN_06650</name>
</gene>
<evidence type="ECO:0000256" key="2">
    <source>
        <dbReference type="ARBA" id="ARBA00011534"/>
    </source>
</evidence>
<dbReference type="SUPFAM" id="SSF56112">
    <property type="entry name" value="Protein kinase-like (PK-like)"/>
    <property type="match status" value="1"/>
</dbReference>
<dbReference type="InterPro" id="IPR008266">
    <property type="entry name" value="Tyr_kinase_AS"/>
</dbReference>
<comment type="catalytic activity">
    <reaction evidence="9">
        <text>L-seryl-[protein] + ATP = O-phospho-L-seryl-[protein] + ADP + H(+)</text>
        <dbReference type="Rhea" id="RHEA:17989"/>
        <dbReference type="Rhea" id="RHEA-COMP:9863"/>
        <dbReference type="Rhea" id="RHEA-COMP:11604"/>
        <dbReference type="ChEBI" id="CHEBI:15378"/>
        <dbReference type="ChEBI" id="CHEBI:29999"/>
        <dbReference type="ChEBI" id="CHEBI:30616"/>
        <dbReference type="ChEBI" id="CHEBI:83421"/>
        <dbReference type="ChEBI" id="CHEBI:456216"/>
        <dbReference type="EC" id="2.7.11.1"/>
    </reaction>
</comment>
<comment type="subunit">
    <text evidence="2">Component of the EKC/KEOPS complex composed of at least BUD32, CGI121, GON7, KAE1 and PCC1; the whole complex dimerizes.</text>
</comment>
<evidence type="ECO:0000313" key="12">
    <source>
        <dbReference type="Proteomes" id="UP000031186"/>
    </source>
</evidence>
<sequence length="229" mass="25831">MLSDKIANNFLVEREIFQLLGNHPRIVRYLGWHDIPGDQNGLLLAESSHGNLQRYLDDKFETISSTVRNKWCIQAVESIAYIHSCGVIHSDIRPENFLVHATSPNSLDLWLCDFGGSTCEELGLDGGHLPDSGFYDPKSQPESSTHTDIFSIGSVIYTILTGHWPYQSSGSFRTGDEMEEYRQKVDHLFGLGRFPDVNGLFAGKIIMICWLNDYASADDLFREISLLNE</sequence>
<dbReference type="SMART" id="SM00220">
    <property type="entry name" value="S_TKc"/>
    <property type="match status" value="1"/>
</dbReference>
<dbReference type="GO" id="GO:0004674">
    <property type="term" value="F:protein serine/threonine kinase activity"/>
    <property type="evidence" value="ECO:0007669"/>
    <property type="project" value="UniProtKB-EC"/>
</dbReference>
<comment type="catalytic activity">
    <reaction evidence="8">
        <text>L-threonyl-[protein] + ATP = O-phospho-L-threonyl-[protein] + ADP + H(+)</text>
        <dbReference type="Rhea" id="RHEA:46608"/>
        <dbReference type="Rhea" id="RHEA-COMP:11060"/>
        <dbReference type="Rhea" id="RHEA-COMP:11605"/>
        <dbReference type="ChEBI" id="CHEBI:15378"/>
        <dbReference type="ChEBI" id="CHEBI:30013"/>
        <dbReference type="ChEBI" id="CHEBI:30616"/>
        <dbReference type="ChEBI" id="CHEBI:61977"/>
        <dbReference type="ChEBI" id="CHEBI:456216"/>
        <dbReference type="EC" id="2.7.11.1"/>
    </reaction>
</comment>
<dbReference type="PANTHER" id="PTHR44167:SF24">
    <property type="entry name" value="SERINE_THREONINE-PROTEIN KINASE CHK2"/>
    <property type="match status" value="1"/>
</dbReference>
<accession>A0A0B4FF60</accession>
<evidence type="ECO:0000256" key="5">
    <source>
        <dbReference type="ARBA" id="ARBA00019973"/>
    </source>
</evidence>
<dbReference type="AlphaFoldDB" id="A0A0B4FF60"/>
<protein>
    <recommendedName>
        <fullName evidence="5">EKC/KEOPS complex subunit BUD32</fullName>
        <ecNumber evidence="3">2.7.11.1</ecNumber>
    </recommendedName>
    <alternativeName>
        <fullName evidence="6 7">Atypical Serine/threonine protein kinase BUD32</fullName>
    </alternativeName>
    <alternativeName>
        <fullName evidence="4">EKC/KEOPS complex subunit bud32</fullName>
    </alternativeName>
</protein>
<evidence type="ECO:0000259" key="10">
    <source>
        <dbReference type="PROSITE" id="PS50011"/>
    </source>
</evidence>